<dbReference type="OrthoDB" id="3544357at2"/>
<dbReference type="RefSeq" id="WP_108171888.1">
    <property type="nucleotide sequence ID" value="NZ_QBKQ01000002.1"/>
</dbReference>
<evidence type="ECO:0000313" key="2">
    <source>
        <dbReference type="Proteomes" id="UP000244174"/>
    </source>
</evidence>
<reference evidence="1 2" key="1">
    <citation type="submission" date="2018-04" db="EMBL/GenBank/DDBJ databases">
        <title>Genomic Encyclopedia of Archaeal and Bacterial Type Strains, Phase II (KMG-II): from individual species to whole genera.</title>
        <authorList>
            <person name="Goeker M."/>
        </authorList>
    </citation>
    <scope>NUCLEOTIDE SEQUENCE [LARGE SCALE GENOMIC DNA]</scope>
    <source>
        <strain evidence="1 2">DSM 23082</strain>
    </source>
</reference>
<organism evidence="1 2">
    <name type="scientific">Christiangramia gaetbulicola</name>
    <dbReference type="NCBI Taxonomy" id="703340"/>
    <lineage>
        <taxon>Bacteria</taxon>
        <taxon>Pseudomonadati</taxon>
        <taxon>Bacteroidota</taxon>
        <taxon>Flavobacteriia</taxon>
        <taxon>Flavobacteriales</taxon>
        <taxon>Flavobacteriaceae</taxon>
        <taxon>Christiangramia</taxon>
    </lineage>
</organism>
<dbReference type="EMBL" id="QBKQ01000002">
    <property type="protein sequence ID" value="PTX43460.1"/>
    <property type="molecule type" value="Genomic_DNA"/>
</dbReference>
<keyword evidence="2" id="KW-1185">Reference proteome</keyword>
<dbReference type="AlphaFoldDB" id="A0A2T6AI19"/>
<evidence type="ECO:0000313" key="1">
    <source>
        <dbReference type="EMBL" id="PTX43460.1"/>
    </source>
</evidence>
<accession>A0A2T6AI19</accession>
<comment type="caution">
    <text evidence="1">The sequence shown here is derived from an EMBL/GenBank/DDBJ whole genome shotgun (WGS) entry which is preliminary data.</text>
</comment>
<dbReference type="Proteomes" id="UP000244174">
    <property type="component" value="Unassembled WGS sequence"/>
</dbReference>
<protein>
    <submittedName>
        <fullName evidence="1">Uncharacterized protein</fullName>
    </submittedName>
</protein>
<gene>
    <name evidence="1" type="ORF">C8P64_1988</name>
</gene>
<proteinExistence type="predicted"/>
<name>A0A2T6AI19_9FLAO</name>
<sequence>MSDNKTALLLDTLDRGTIQTALQTNNYYRILKYPNSSVKNWESIFDILESEEDNENFIVLGKLTEHTLFRMCLPEYEDVVNRIIKKISEKKHLIFIYKDNLMGEFSFFKNVEIKQSVYEIDERKDYFNYPENEITAWIDFHNVKCSEEEYLQKVQNLILRLNQELKTLPYEKLIDIEISGQNFIENVADGLLFRIYIPNERIWSNEFDKFITLFRDYASTISKEELKITQNRTDVGVICSLYSVNKDISEEEISSLYKEFSSFMDLCSNNPSEAEKIIDKTDLREPEKRNILRKYIRESKRLLLDISQERESKLLTIKHSLQNELQESDLSKEILDYVDQSIPASNFSDKIAFGTQNVQNQTININPQIISQVDGVVCNELNGNIHFNAQEKELSKLIEKFSENISEASELQSSLYELIDKATPKEKKRSSWQKLYGFLSKIAPKVGETGLNILLHFIEQKMKGE</sequence>